<comment type="similarity">
    <text evidence="1">Belongs to the YciI family.</text>
</comment>
<dbReference type="PANTHER" id="PTHR37828:SF1">
    <property type="entry name" value="YCII-RELATED DOMAIN-CONTAINING PROTEIN"/>
    <property type="match status" value="1"/>
</dbReference>
<gene>
    <name evidence="3" type="ORF">SAMN05216389_10127</name>
</gene>
<protein>
    <submittedName>
        <fullName evidence="3">Uncharacterized conserved protein YciI, contains a putative active-site phosphohistidine</fullName>
    </submittedName>
</protein>
<evidence type="ECO:0000313" key="4">
    <source>
        <dbReference type="Proteomes" id="UP000198618"/>
    </source>
</evidence>
<evidence type="ECO:0000256" key="1">
    <source>
        <dbReference type="ARBA" id="ARBA00007689"/>
    </source>
</evidence>
<proteinExistence type="inferred from homology"/>
<dbReference type="SUPFAM" id="SSF54909">
    <property type="entry name" value="Dimeric alpha+beta barrel"/>
    <property type="match status" value="1"/>
</dbReference>
<accession>A0A1H9XZI0</accession>
<evidence type="ECO:0000259" key="2">
    <source>
        <dbReference type="Pfam" id="PF03795"/>
    </source>
</evidence>
<dbReference type="EMBL" id="FOHE01000001">
    <property type="protein sequence ID" value="SES61736.1"/>
    <property type="molecule type" value="Genomic_DNA"/>
</dbReference>
<dbReference type="AlphaFoldDB" id="A0A1H9XZI0"/>
<dbReference type="InterPro" id="IPR011008">
    <property type="entry name" value="Dimeric_a/b-barrel"/>
</dbReference>
<reference evidence="3 4" key="1">
    <citation type="submission" date="2016-10" db="EMBL/GenBank/DDBJ databases">
        <authorList>
            <person name="de Groot N.N."/>
        </authorList>
    </citation>
    <scope>NUCLEOTIDE SEQUENCE [LARGE SCALE GENOMIC DNA]</scope>
    <source>
        <strain evidence="3 4">IBRC-M 10780</strain>
    </source>
</reference>
<name>A0A1H9XZI0_9BACI</name>
<dbReference type="Gene3D" id="3.30.70.1060">
    <property type="entry name" value="Dimeric alpha+beta barrel"/>
    <property type="match status" value="1"/>
</dbReference>
<dbReference type="Proteomes" id="UP000198618">
    <property type="component" value="Unassembled WGS sequence"/>
</dbReference>
<dbReference type="OrthoDB" id="162319at2"/>
<dbReference type="RefSeq" id="WP_090865571.1">
    <property type="nucleotide sequence ID" value="NZ_FOHE01000001.1"/>
</dbReference>
<evidence type="ECO:0000313" key="3">
    <source>
        <dbReference type="EMBL" id="SES61736.1"/>
    </source>
</evidence>
<dbReference type="Pfam" id="PF03795">
    <property type="entry name" value="YCII"/>
    <property type="match status" value="1"/>
</dbReference>
<organism evidence="3 4">
    <name type="scientific">Oceanobacillus limi</name>
    <dbReference type="NCBI Taxonomy" id="930131"/>
    <lineage>
        <taxon>Bacteria</taxon>
        <taxon>Bacillati</taxon>
        <taxon>Bacillota</taxon>
        <taxon>Bacilli</taxon>
        <taxon>Bacillales</taxon>
        <taxon>Bacillaceae</taxon>
        <taxon>Oceanobacillus</taxon>
    </lineage>
</organism>
<dbReference type="InterPro" id="IPR005545">
    <property type="entry name" value="YCII"/>
</dbReference>
<keyword evidence="4" id="KW-1185">Reference proteome</keyword>
<dbReference type="STRING" id="930131.SAMN05216389_10127"/>
<feature type="domain" description="YCII-related" evidence="2">
    <location>
        <begin position="4"/>
        <end position="84"/>
    </location>
</feature>
<sequence length="106" mass="12397">MKNYLVTYKDKTKGELSEDLLNRHVDYLKLLSKSGSLKLCGPFTENDRAMMIFQSHSLEEVTALVSKDPFMEEAYYQSYEIKEFFEANEANNWLIDIPQTKSNLME</sequence>
<dbReference type="PANTHER" id="PTHR37828">
    <property type="entry name" value="GSR2449 PROTEIN"/>
    <property type="match status" value="1"/>
</dbReference>